<sequence length="342" mass="38338">MGSEKETFGLTGPSFLTAIDWNNSNHRRSIAATLVQGVYVLESDRQQNRQAPQALAPPWWEFFNFKLNRLLIDDHDQSYFGAIYEFNFPYPYPNYPGQRPPQYVLAFRGSINKSGTRAEDLKMNLNCMVNNLHDSRRFQIGTESAREIVSQAGPGNVWIAGHSIGSSIALLLGRHMAKNMGAQVETYLFNPPFASPPIERIKNEKVKLGLRLANSVLTAGLAMAASSKGQEKNDPFAALSSWIPYLFLNQSDMICSEYIGYFEHREKMESIGAGKIGRLATKHSLGSIVSAARGKDSEAAHLIPSAYLSINCSVGLNFKEAHGIHQWWKPDLELKYKLYQYK</sequence>
<evidence type="ECO:0000313" key="2">
    <source>
        <dbReference type="Proteomes" id="UP000653305"/>
    </source>
</evidence>
<dbReference type="Proteomes" id="UP000653305">
    <property type="component" value="Unassembled WGS sequence"/>
</dbReference>
<name>A0A830B0R8_9LAMI</name>
<dbReference type="PANTHER" id="PTHR31479">
    <property type="entry name" value="ALPHA/BETA-HYDROLASES SUPERFAMILY PROTEIN"/>
    <property type="match status" value="1"/>
</dbReference>
<organism evidence="1 2">
    <name type="scientific">Phtheirospermum japonicum</name>
    <dbReference type="NCBI Taxonomy" id="374723"/>
    <lineage>
        <taxon>Eukaryota</taxon>
        <taxon>Viridiplantae</taxon>
        <taxon>Streptophyta</taxon>
        <taxon>Embryophyta</taxon>
        <taxon>Tracheophyta</taxon>
        <taxon>Spermatophyta</taxon>
        <taxon>Magnoliopsida</taxon>
        <taxon>eudicotyledons</taxon>
        <taxon>Gunneridae</taxon>
        <taxon>Pentapetalae</taxon>
        <taxon>asterids</taxon>
        <taxon>lamiids</taxon>
        <taxon>Lamiales</taxon>
        <taxon>Orobanchaceae</taxon>
        <taxon>Orobanchaceae incertae sedis</taxon>
        <taxon>Phtheirospermum</taxon>
    </lineage>
</organism>
<dbReference type="EMBL" id="BMAC01000026">
    <property type="protein sequence ID" value="GFP81100.1"/>
    <property type="molecule type" value="Genomic_DNA"/>
</dbReference>
<accession>A0A830B0R8</accession>
<gene>
    <name evidence="1" type="ORF">PHJA_000253300</name>
</gene>
<proteinExistence type="predicted"/>
<dbReference type="Gene3D" id="3.40.50.1820">
    <property type="entry name" value="alpha/beta hydrolase"/>
    <property type="match status" value="1"/>
</dbReference>
<comment type="caution">
    <text evidence="1">The sequence shown here is derived from an EMBL/GenBank/DDBJ whole genome shotgun (WGS) entry which is preliminary data.</text>
</comment>
<keyword evidence="2" id="KW-1185">Reference proteome</keyword>
<dbReference type="PANTHER" id="PTHR31479:SF4">
    <property type="entry name" value="FUNGAL LIPASE-LIKE DOMAIN-CONTAINING PROTEIN"/>
    <property type="match status" value="1"/>
</dbReference>
<protein>
    <submittedName>
        <fullName evidence="1">GDSL esterase/lipase at4g10955</fullName>
    </submittedName>
</protein>
<dbReference type="SUPFAM" id="SSF53474">
    <property type="entry name" value="alpha/beta-Hydrolases"/>
    <property type="match status" value="1"/>
</dbReference>
<evidence type="ECO:0000313" key="1">
    <source>
        <dbReference type="EMBL" id="GFP81100.1"/>
    </source>
</evidence>
<dbReference type="InterPro" id="IPR029058">
    <property type="entry name" value="AB_hydrolase_fold"/>
</dbReference>
<dbReference type="AlphaFoldDB" id="A0A830B0R8"/>
<dbReference type="OrthoDB" id="58570at2759"/>
<reference evidence="1" key="1">
    <citation type="submission" date="2020-07" db="EMBL/GenBank/DDBJ databases">
        <title>Ethylene signaling mediates host invasion by parasitic plants.</title>
        <authorList>
            <person name="Yoshida S."/>
        </authorList>
    </citation>
    <scope>NUCLEOTIDE SEQUENCE</scope>
    <source>
        <strain evidence="1">Okayama</strain>
    </source>
</reference>